<dbReference type="FunFam" id="1.10.10.1410:FF:000002">
    <property type="entry name" value="60S acidic ribosomal protein P2"/>
    <property type="match status" value="1"/>
</dbReference>
<evidence type="ECO:0000256" key="3">
    <source>
        <dbReference type="ARBA" id="ARBA00022980"/>
    </source>
</evidence>
<reference evidence="8 9" key="2">
    <citation type="submission" date="2018-11" db="EMBL/GenBank/DDBJ databases">
        <authorList>
            <consortium name="Pathogen Informatics"/>
        </authorList>
    </citation>
    <scope>NUCLEOTIDE SEQUENCE [LARGE SCALE GENOMIC DNA]</scope>
    <source>
        <strain evidence="8 9">NST_G2</strain>
    </source>
</reference>
<dbReference type="InterPro" id="IPR038716">
    <property type="entry name" value="P1/P2_N_sf"/>
</dbReference>
<proteinExistence type="inferred from homology"/>
<dbReference type="Proteomes" id="UP000275846">
    <property type="component" value="Unassembled WGS sequence"/>
</dbReference>
<keyword evidence="9" id="KW-1185">Reference proteome</keyword>
<evidence type="ECO:0000313" key="9">
    <source>
        <dbReference type="Proteomes" id="UP000275846"/>
    </source>
</evidence>
<dbReference type="PANTHER" id="PTHR21141:SF5">
    <property type="entry name" value="LARGE RIBOSOMAL SUBUNIT PROTEIN P2"/>
    <property type="match status" value="1"/>
</dbReference>
<gene>
    <name evidence="8" type="ORF">SSLN_LOCUS15033</name>
</gene>
<dbReference type="OrthoDB" id="1227494at2759"/>
<accession>A0A183TEY4</accession>
<organism evidence="10">
    <name type="scientific">Schistocephalus solidus</name>
    <name type="common">Tapeworm</name>
    <dbReference type="NCBI Taxonomy" id="70667"/>
    <lineage>
        <taxon>Eukaryota</taxon>
        <taxon>Metazoa</taxon>
        <taxon>Spiralia</taxon>
        <taxon>Lophotrochozoa</taxon>
        <taxon>Platyhelminthes</taxon>
        <taxon>Cestoda</taxon>
        <taxon>Eucestoda</taxon>
        <taxon>Diphyllobothriidea</taxon>
        <taxon>Diphyllobothriidae</taxon>
        <taxon>Schistocephalus</taxon>
    </lineage>
</organism>
<dbReference type="WBParaSite" id="SSLN_0001559601-mRNA-1">
    <property type="protein sequence ID" value="SSLN_0001559601-mRNA-1"/>
    <property type="gene ID" value="SSLN_0001559601"/>
</dbReference>
<reference evidence="10" key="1">
    <citation type="submission" date="2016-06" db="UniProtKB">
        <authorList>
            <consortium name="WormBaseParasite"/>
        </authorList>
    </citation>
    <scope>IDENTIFICATION</scope>
</reference>
<evidence type="ECO:0000256" key="6">
    <source>
        <dbReference type="ARBA" id="ARBA00035443"/>
    </source>
</evidence>
<evidence type="ECO:0000256" key="7">
    <source>
        <dbReference type="SAM" id="MobiDB-lite"/>
    </source>
</evidence>
<evidence type="ECO:0000256" key="4">
    <source>
        <dbReference type="ARBA" id="ARBA00023274"/>
    </source>
</evidence>
<dbReference type="AlphaFoldDB" id="A0A183TEY4"/>
<dbReference type="Pfam" id="PF00428">
    <property type="entry name" value="Ribosomal_60s"/>
    <property type="match status" value="1"/>
</dbReference>
<sequence>MRYVAAYMLANLGGNHHIGADDIKAILDSVGIECEEERLLAQLKGKNAHDLINAGKAKLSSVSVAAPAAHAAGGAAAPSAPAAGKEEAGGKKEKAEEKKPESDEESDDDMGFGLFD</sequence>
<dbReference type="InterPro" id="IPR044076">
    <property type="entry name" value="Ribosomal_P2"/>
</dbReference>
<dbReference type="EMBL" id="UYSU01039536">
    <property type="protein sequence ID" value="VDM01419.1"/>
    <property type="molecule type" value="Genomic_DNA"/>
</dbReference>
<evidence type="ECO:0000313" key="8">
    <source>
        <dbReference type="EMBL" id="VDM01419.1"/>
    </source>
</evidence>
<dbReference type="GO" id="GO:0002182">
    <property type="term" value="P:cytoplasmic translational elongation"/>
    <property type="evidence" value="ECO:0007669"/>
    <property type="project" value="InterPro"/>
</dbReference>
<dbReference type="InterPro" id="IPR027534">
    <property type="entry name" value="Ribosomal_P1/P2"/>
</dbReference>
<evidence type="ECO:0000313" key="10">
    <source>
        <dbReference type="WBParaSite" id="SSLN_0001559601-mRNA-1"/>
    </source>
</evidence>
<dbReference type="GO" id="GO:0003735">
    <property type="term" value="F:structural constituent of ribosome"/>
    <property type="evidence" value="ECO:0007669"/>
    <property type="project" value="InterPro"/>
</dbReference>
<evidence type="ECO:0000256" key="5">
    <source>
        <dbReference type="ARBA" id="ARBA00035301"/>
    </source>
</evidence>
<protein>
    <recommendedName>
        <fullName evidence="5">Large ribosomal subunit protein P2</fullName>
    </recommendedName>
    <alternativeName>
        <fullName evidence="6">60S acidic ribosomal protein P2</fullName>
    </alternativeName>
</protein>
<evidence type="ECO:0000256" key="2">
    <source>
        <dbReference type="ARBA" id="ARBA00005436"/>
    </source>
</evidence>
<dbReference type="HAMAP" id="MF_01478">
    <property type="entry name" value="Ribosomal_L12_arch"/>
    <property type="match status" value="1"/>
</dbReference>
<name>A0A183TEY4_SCHSO</name>
<dbReference type="PANTHER" id="PTHR21141">
    <property type="entry name" value="60S ACIDIC RIBOSOMAL PROTEIN FAMILY MEMBER"/>
    <property type="match status" value="1"/>
</dbReference>
<evidence type="ECO:0000256" key="1">
    <source>
        <dbReference type="ARBA" id="ARBA00003362"/>
    </source>
</evidence>
<dbReference type="Gene3D" id="1.10.10.1410">
    <property type="match status" value="1"/>
</dbReference>
<dbReference type="CDD" id="cd05833">
    <property type="entry name" value="Ribosomal_P2"/>
    <property type="match status" value="1"/>
</dbReference>
<feature type="region of interest" description="Disordered" evidence="7">
    <location>
        <begin position="70"/>
        <end position="116"/>
    </location>
</feature>
<comment type="function">
    <text evidence="1">Plays an important role in the elongation step of protein synthesis.</text>
</comment>
<keyword evidence="4" id="KW-0687">Ribonucleoprotein</keyword>
<dbReference type="GO" id="GO:0022625">
    <property type="term" value="C:cytosolic large ribosomal subunit"/>
    <property type="evidence" value="ECO:0007669"/>
    <property type="project" value="InterPro"/>
</dbReference>
<feature type="compositionally biased region" description="Low complexity" evidence="7">
    <location>
        <begin position="70"/>
        <end position="83"/>
    </location>
</feature>
<feature type="compositionally biased region" description="Basic and acidic residues" evidence="7">
    <location>
        <begin position="84"/>
        <end position="101"/>
    </location>
</feature>
<keyword evidence="3" id="KW-0689">Ribosomal protein</keyword>
<comment type="similarity">
    <text evidence="2">Belongs to the eukaryotic ribosomal protein P1/P2 family.</text>
</comment>
<dbReference type="STRING" id="70667.A0A183TEY4"/>